<evidence type="ECO:0000313" key="7">
    <source>
        <dbReference type="Proteomes" id="UP000664698"/>
    </source>
</evidence>
<dbReference type="Gene3D" id="3.40.50.300">
    <property type="entry name" value="P-loop containing nucleotide triphosphate hydrolases"/>
    <property type="match status" value="1"/>
</dbReference>
<dbReference type="SUPFAM" id="SSF52540">
    <property type="entry name" value="P-loop containing nucleoside triphosphate hydrolases"/>
    <property type="match status" value="1"/>
</dbReference>
<accession>A0ABS3BS94</accession>
<dbReference type="PANTHER" id="PTHR11361">
    <property type="entry name" value="DNA MISMATCH REPAIR PROTEIN MUTS FAMILY MEMBER"/>
    <property type="match status" value="1"/>
</dbReference>
<comment type="caution">
    <text evidence="6">The sequence shown here is derived from an EMBL/GenBank/DDBJ whole genome shotgun (WGS) entry which is preliminary data.</text>
</comment>
<dbReference type="Pfam" id="PF00488">
    <property type="entry name" value="MutS_V"/>
    <property type="match status" value="1"/>
</dbReference>
<keyword evidence="3" id="KW-0238">DNA-binding</keyword>
<sequence length="588" mass="65934">MNSFDFEREGLDTKLAVARSKAAKLSLLRVVLFFGIGALFILGIAEHPIWLIPALMVSYLFIRLVEAYNFQKDQESIYLALDKMQAQKENRSRRQLSGFEPGSEFLDKSHPFCNDLDLFGEHSLFQLLNHTVSSGGKKRLAELMKSKFERKDSEARAQAVAELTSNPLFLQSMEAAGLALKKEGKEDGKWIAWLGEAEKQTMIAKAFAVVGPLGGLTLLFLIYLDILPAAFLGIWVLLGVAVLSSVFLPLKKADEAIPFAATLKSFRVRAELIERETFASEELLERQRALCPDGISPSVLLSDLDKLGLWIQNRLNLLYLPINLLFWTDFLLFTQLVSWKTRVGQSLSHLPENLEKWEVLVSLGAFEVELGGKGRVEWTEEAKLLADEIAHPLILPEKAIPNSMQFDANHRLILLTGANMSGKTTFMRTLGINCVLANLGLRPFGDSLVLGRCQLFTSMRNSDNLGESVSSFYAELKRIHSLIERLESGEILFFLLDEILKGTNTQDRISGSEALIRQTLKTNGFGIISTHDVELSALAHTVEKVHNFSFHSEIHDRSIDFDYRVKKGPCASFNAHKLMELMGIRFES</sequence>
<keyword evidence="4" id="KW-1133">Transmembrane helix</keyword>
<organism evidence="6 7">
    <name type="scientific">Algoriphagus aestuariicola</name>
    <dbReference type="NCBI Taxonomy" id="1852016"/>
    <lineage>
        <taxon>Bacteria</taxon>
        <taxon>Pseudomonadati</taxon>
        <taxon>Bacteroidota</taxon>
        <taxon>Cytophagia</taxon>
        <taxon>Cytophagales</taxon>
        <taxon>Cyclobacteriaceae</taxon>
        <taxon>Algoriphagus</taxon>
    </lineage>
</organism>
<keyword evidence="4" id="KW-0472">Membrane</keyword>
<dbReference type="SMART" id="SM00534">
    <property type="entry name" value="MUTSac"/>
    <property type="match status" value="1"/>
</dbReference>
<dbReference type="RefSeq" id="WP_206570157.1">
    <property type="nucleotide sequence ID" value="NZ_JAFKCW010000003.1"/>
</dbReference>
<dbReference type="InterPro" id="IPR045076">
    <property type="entry name" value="MutS"/>
</dbReference>
<proteinExistence type="predicted"/>
<reference evidence="6 7" key="1">
    <citation type="submission" date="2021-03" db="EMBL/GenBank/DDBJ databases">
        <title>novel species isolated from a fishpond in China.</title>
        <authorList>
            <person name="Lu H."/>
            <person name="Cai Z."/>
        </authorList>
    </citation>
    <scope>NUCLEOTIDE SEQUENCE [LARGE SCALE GENOMIC DNA]</scope>
    <source>
        <strain evidence="6 7">JCM 31546</strain>
    </source>
</reference>
<feature type="transmembrane region" description="Helical" evidence="4">
    <location>
        <begin position="230"/>
        <end position="250"/>
    </location>
</feature>
<keyword evidence="7" id="KW-1185">Reference proteome</keyword>
<feature type="transmembrane region" description="Helical" evidence="4">
    <location>
        <begin position="51"/>
        <end position="70"/>
    </location>
</feature>
<keyword evidence="1" id="KW-0547">Nucleotide-binding</keyword>
<dbReference type="InterPro" id="IPR027417">
    <property type="entry name" value="P-loop_NTPase"/>
</dbReference>
<dbReference type="SUPFAM" id="SSF48334">
    <property type="entry name" value="DNA repair protein MutS, domain III"/>
    <property type="match status" value="1"/>
</dbReference>
<evidence type="ECO:0000313" key="6">
    <source>
        <dbReference type="EMBL" id="MBN7802157.1"/>
    </source>
</evidence>
<dbReference type="Gene3D" id="1.10.1420.10">
    <property type="match status" value="1"/>
</dbReference>
<feature type="transmembrane region" description="Helical" evidence="4">
    <location>
        <begin position="27"/>
        <end position="45"/>
    </location>
</feature>
<keyword evidence="2" id="KW-0067">ATP-binding</keyword>
<evidence type="ECO:0000256" key="2">
    <source>
        <dbReference type="ARBA" id="ARBA00022840"/>
    </source>
</evidence>
<keyword evidence="4" id="KW-0812">Transmembrane</keyword>
<dbReference type="InterPro" id="IPR036187">
    <property type="entry name" value="DNA_mismatch_repair_MutS_sf"/>
</dbReference>
<dbReference type="InterPro" id="IPR000432">
    <property type="entry name" value="DNA_mismatch_repair_MutS_C"/>
</dbReference>
<evidence type="ECO:0000256" key="4">
    <source>
        <dbReference type="SAM" id="Phobius"/>
    </source>
</evidence>
<dbReference type="Proteomes" id="UP000664698">
    <property type="component" value="Unassembled WGS sequence"/>
</dbReference>
<evidence type="ECO:0000256" key="1">
    <source>
        <dbReference type="ARBA" id="ARBA00022741"/>
    </source>
</evidence>
<evidence type="ECO:0000256" key="3">
    <source>
        <dbReference type="ARBA" id="ARBA00023125"/>
    </source>
</evidence>
<feature type="transmembrane region" description="Helical" evidence="4">
    <location>
        <begin position="317"/>
        <end position="339"/>
    </location>
</feature>
<protein>
    <submittedName>
        <fullName evidence="6">DNA mismatch repair protein</fullName>
    </submittedName>
</protein>
<feature type="transmembrane region" description="Helical" evidence="4">
    <location>
        <begin position="206"/>
        <end position="224"/>
    </location>
</feature>
<gene>
    <name evidence="6" type="ORF">J0A67_14885</name>
</gene>
<feature type="domain" description="DNA mismatch repair proteins mutS family" evidence="5">
    <location>
        <begin position="410"/>
        <end position="588"/>
    </location>
</feature>
<dbReference type="EMBL" id="JAFKCW010000003">
    <property type="protein sequence ID" value="MBN7802157.1"/>
    <property type="molecule type" value="Genomic_DNA"/>
</dbReference>
<dbReference type="PANTHER" id="PTHR11361:SF99">
    <property type="entry name" value="DNA MISMATCH REPAIR PROTEIN"/>
    <property type="match status" value="1"/>
</dbReference>
<name>A0ABS3BS94_9BACT</name>
<evidence type="ECO:0000259" key="5">
    <source>
        <dbReference type="SMART" id="SM00534"/>
    </source>
</evidence>